<dbReference type="RefSeq" id="WP_008566369.1">
    <property type="nucleotide sequence ID" value="NZ_JH594510.1"/>
</dbReference>
<dbReference type="Gene3D" id="1.10.10.10">
    <property type="entry name" value="Winged helix-like DNA-binding domain superfamily/Winged helix DNA-binding domain"/>
    <property type="match status" value="1"/>
</dbReference>
<feature type="binding site" evidence="12">
    <location>
        <position position="101"/>
    </location>
    <ligand>
        <name>Zn(2+)</name>
        <dbReference type="ChEBI" id="CHEBI:29105"/>
    </ligand>
</feature>
<keyword evidence="6" id="KW-0678">Repressor</keyword>
<dbReference type="InterPro" id="IPR036388">
    <property type="entry name" value="WH-like_DNA-bd_sf"/>
</dbReference>
<evidence type="ECO:0000256" key="2">
    <source>
        <dbReference type="ARBA" id="ARBA00007957"/>
    </source>
</evidence>
<evidence type="ECO:0000313" key="14">
    <source>
        <dbReference type="Proteomes" id="UP000003167"/>
    </source>
</evidence>
<dbReference type="PANTHER" id="PTHR33202:SF2">
    <property type="entry name" value="FERRIC UPTAKE REGULATION PROTEIN"/>
    <property type="match status" value="1"/>
</dbReference>
<keyword evidence="5" id="KW-0963">Cytoplasm</keyword>
<comment type="subcellular location">
    <subcellularLocation>
        <location evidence="1">Cytoplasm</location>
    </subcellularLocation>
</comment>
<evidence type="ECO:0000256" key="12">
    <source>
        <dbReference type="PIRSR" id="PIRSR602481-1"/>
    </source>
</evidence>
<dbReference type="Pfam" id="PF01475">
    <property type="entry name" value="FUR"/>
    <property type="match status" value="1"/>
</dbReference>
<dbReference type="GO" id="GO:1900376">
    <property type="term" value="P:regulation of secondary metabolite biosynthetic process"/>
    <property type="evidence" value="ECO:0007669"/>
    <property type="project" value="TreeGrafter"/>
</dbReference>
<keyword evidence="9" id="KW-0805">Transcription regulation</keyword>
<protein>
    <recommendedName>
        <fullName evidence="4">Ferric uptake regulation protein</fullName>
    </recommendedName>
</protein>
<dbReference type="PANTHER" id="PTHR33202">
    <property type="entry name" value="ZINC UPTAKE REGULATION PROTEIN"/>
    <property type="match status" value="1"/>
</dbReference>
<dbReference type="InterPro" id="IPR043135">
    <property type="entry name" value="Fur_C"/>
</dbReference>
<keyword evidence="8 12" id="KW-0862">Zinc</keyword>
<evidence type="ECO:0000256" key="4">
    <source>
        <dbReference type="ARBA" id="ARBA00020910"/>
    </source>
</evidence>
<dbReference type="SUPFAM" id="SSF46785">
    <property type="entry name" value="Winged helix' DNA-binding domain"/>
    <property type="match status" value="1"/>
</dbReference>
<dbReference type="Proteomes" id="UP000003167">
    <property type="component" value="Unassembled WGS sequence"/>
</dbReference>
<feature type="binding site" evidence="12">
    <location>
        <position position="140"/>
    </location>
    <ligand>
        <name>Zn(2+)</name>
        <dbReference type="ChEBI" id="CHEBI:29105"/>
    </ligand>
</feature>
<keyword evidence="14" id="KW-1185">Reference proteome</keyword>
<organism evidence="13 14">
    <name type="scientific">Segatella maculosa OT 289</name>
    <dbReference type="NCBI Taxonomy" id="999422"/>
    <lineage>
        <taxon>Bacteria</taxon>
        <taxon>Pseudomonadati</taxon>
        <taxon>Bacteroidota</taxon>
        <taxon>Bacteroidia</taxon>
        <taxon>Bacteroidales</taxon>
        <taxon>Prevotellaceae</taxon>
        <taxon>Segatella</taxon>
    </lineage>
</organism>
<name>H1HQ24_9BACT</name>
<evidence type="ECO:0000256" key="3">
    <source>
        <dbReference type="ARBA" id="ARBA00011738"/>
    </source>
</evidence>
<dbReference type="GO" id="GO:0045892">
    <property type="term" value="P:negative regulation of DNA-templated transcription"/>
    <property type="evidence" value="ECO:0007669"/>
    <property type="project" value="TreeGrafter"/>
</dbReference>
<evidence type="ECO:0000256" key="10">
    <source>
        <dbReference type="ARBA" id="ARBA00023125"/>
    </source>
</evidence>
<dbReference type="InterPro" id="IPR002481">
    <property type="entry name" value="FUR"/>
</dbReference>
<evidence type="ECO:0000256" key="11">
    <source>
        <dbReference type="ARBA" id="ARBA00023163"/>
    </source>
</evidence>
<evidence type="ECO:0000313" key="13">
    <source>
        <dbReference type="EMBL" id="EHO67024.1"/>
    </source>
</evidence>
<dbReference type="EMBL" id="AGEK01000039">
    <property type="protein sequence ID" value="EHO67024.1"/>
    <property type="molecule type" value="Genomic_DNA"/>
</dbReference>
<dbReference type="GO" id="GO:0008270">
    <property type="term" value="F:zinc ion binding"/>
    <property type="evidence" value="ECO:0007669"/>
    <property type="project" value="TreeGrafter"/>
</dbReference>
<accession>H1HQ24</accession>
<keyword evidence="11" id="KW-0804">Transcription</keyword>
<dbReference type="PATRIC" id="fig|999422.3.peg.2373"/>
<keyword evidence="7 12" id="KW-0479">Metal-binding</keyword>
<feature type="binding site" evidence="12">
    <location>
        <position position="104"/>
    </location>
    <ligand>
        <name>Zn(2+)</name>
        <dbReference type="ChEBI" id="CHEBI:29105"/>
    </ligand>
</feature>
<gene>
    <name evidence="13" type="ORF">HMPREF9944_02349</name>
</gene>
<sequence>MVKEDIQRAYEILNRCLETDRHRKTPERYAVLEAIYSVDGHFTIETLNDILDKKCFRVSRATLYNCVKLFSKLGLVVKHQLLGSVVYEASSLEHGHIQQICRICGKTTYLNCTEIVDTIDKMKPKRFCKDDFMLYLYGVCNRCQPNSMRQHKVKNSIGIKKQ</sequence>
<keyword evidence="10" id="KW-0238">DNA-binding</keyword>
<comment type="subunit">
    <text evidence="3">Homodimer.</text>
</comment>
<comment type="cofactor">
    <cofactor evidence="12">
        <name>Zn(2+)</name>
        <dbReference type="ChEBI" id="CHEBI:29105"/>
    </cofactor>
    <text evidence="12">Binds 1 zinc ion per subunit.</text>
</comment>
<comment type="caution">
    <text evidence="13">The sequence shown here is derived from an EMBL/GenBank/DDBJ whole genome shotgun (WGS) entry which is preliminary data.</text>
</comment>
<dbReference type="GO" id="GO:0003700">
    <property type="term" value="F:DNA-binding transcription factor activity"/>
    <property type="evidence" value="ECO:0007669"/>
    <property type="project" value="InterPro"/>
</dbReference>
<dbReference type="STRING" id="999422.HMPREF9944_02349"/>
<dbReference type="GO" id="GO:0005829">
    <property type="term" value="C:cytosol"/>
    <property type="evidence" value="ECO:0007669"/>
    <property type="project" value="TreeGrafter"/>
</dbReference>
<evidence type="ECO:0000256" key="7">
    <source>
        <dbReference type="ARBA" id="ARBA00022723"/>
    </source>
</evidence>
<dbReference type="GO" id="GO:0000976">
    <property type="term" value="F:transcription cis-regulatory region binding"/>
    <property type="evidence" value="ECO:0007669"/>
    <property type="project" value="TreeGrafter"/>
</dbReference>
<dbReference type="InterPro" id="IPR036390">
    <property type="entry name" value="WH_DNA-bd_sf"/>
</dbReference>
<feature type="binding site" evidence="12">
    <location>
        <position position="143"/>
    </location>
    <ligand>
        <name>Zn(2+)</name>
        <dbReference type="ChEBI" id="CHEBI:29105"/>
    </ligand>
</feature>
<reference evidence="13 14" key="1">
    <citation type="submission" date="2011-12" db="EMBL/GenBank/DDBJ databases">
        <title>The Genome Sequence of Prevotella maculosa OT 289.</title>
        <authorList>
            <consortium name="The Broad Institute Genome Sequencing Platform"/>
            <person name="Earl A."/>
            <person name="Ward D."/>
            <person name="Feldgarden M."/>
            <person name="Gevers D."/>
            <person name="Izard J."/>
            <person name="Blanton J.M."/>
            <person name="Mathney J."/>
            <person name="Tanner A.C."/>
            <person name="Dewhirst F.E."/>
            <person name="Young S.K."/>
            <person name="Zeng Q."/>
            <person name="Gargeya S."/>
            <person name="Fitzgerald M."/>
            <person name="Haas B."/>
            <person name="Abouelleil A."/>
            <person name="Alvarado L."/>
            <person name="Arachchi H.M."/>
            <person name="Berlin A."/>
            <person name="Chapman S.B."/>
            <person name="Gearin G."/>
            <person name="Goldberg J."/>
            <person name="Griggs A."/>
            <person name="Gujja S."/>
            <person name="Hansen M."/>
            <person name="Heiman D."/>
            <person name="Howarth C."/>
            <person name="Larimer J."/>
            <person name="Lui A."/>
            <person name="MacDonald P.J.P."/>
            <person name="McCowen C."/>
            <person name="Montmayeur A."/>
            <person name="Murphy C."/>
            <person name="Neiman D."/>
            <person name="Pearson M."/>
            <person name="Priest M."/>
            <person name="Roberts A."/>
            <person name="Saif S."/>
            <person name="Shea T."/>
            <person name="Sisk P."/>
            <person name="Stolte C."/>
            <person name="Sykes S."/>
            <person name="Wortman J."/>
            <person name="Nusbaum C."/>
            <person name="Birren B."/>
        </authorList>
    </citation>
    <scope>NUCLEOTIDE SEQUENCE [LARGE SCALE GENOMIC DNA]</scope>
    <source>
        <strain evidence="13 14">OT 289</strain>
    </source>
</reference>
<evidence type="ECO:0000256" key="5">
    <source>
        <dbReference type="ARBA" id="ARBA00022490"/>
    </source>
</evidence>
<evidence type="ECO:0000256" key="6">
    <source>
        <dbReference type="ARBA" id="ARBA00022491"/>
    </source>
</evidence>
<dbReference type="OrthoDB" id="8659436at2"/>
<comment type="similarity">
    <text evidence="2">Belongs to the Fur family.</text>
</comment>
<evidence type="ECO:0000256" key="9">
    <source>
        <dbReference type="ARBA" id="ARBA00023015"/>
    </source>
</evidence>
<dbReference type="Gene3D" id="3.30.1490.190">
    <property type="match status" value="1"/>
</dbReference>
<dbReference type="HOGENOM" id="CLU_096072_3_0_10"/>
<proteinExistence type="inferred from homology"/>
<evidence type="ECO:0000256" key="8">
    <source>
        <dbReference type="ARBA" id="ARBA00022833"/>
    </source>
</evidence>
<dbReference type="AlphaFoldDB" id="H1HQ24"/>
<evidence type="ECO:0000256" key="1">
    <source>
        <dbReference type="ARBA" id="ARBA00004496"/>
    </source>
</evidence>